<sequence length="148" mass="16389">MYQDQTFCSRGCREGIPGYEEALNVEPIVRSDTHTSELCYEGLEVSLPEELSSSEGDLLNRKMEFHSSGDLKDDSDSCISCHEDEPTDAYLFSPAATSLLLFSHVTESPLMSGNLFPSDQNPSYQAVENEDLRENMSPSISLVKLVNA</sequence>
<organism evidence="1 2">
    <name type="scientific">Perkinsus chesapeaki</name>
    <name type="common">Clam parasite</name>
    <name type="synonym">Perkinsus andrewsi</name>
    <dbReference type="NCBI Taxonomy" id="330153"/>
    <lineage>
        <taxon>Eukaryota</taxon>
        <taxon>Sar</taxon>
        <taxon>Alveolata</taxon>
        <taxon>Perkinsozoa</taxon>
        <taxon>Perkinsea</taxon>
        <taxon>Perkinsida</taxon>
        <taxon>Perkinsidae</taxon>
        <taxon>Perkinsus</taxon>
    </lineage>
</organism>
<keyword evidence="2" id="KW-1185">Reference proteome</keyword>
<protein>
    <submittedName>
        <fullName evidence="1">Uncharacterized protein</fullName>
    </submittedName>
</protein>
<dbReference type="Proteomes" id="UP000591131">
    <property type="component" value="Unassembled WGS sequence"/>
</dbReference>
<proteinExistence type="predicted"/>
<dbReference type="OrthoDB" id="10508602at2759"/>
<reference evidence="1 2" key="1">
    <citation type="submission" date="2020-04" db="EMBL/GenBank/DDBJ databases">
        <title>Perkinsus chesapeaki whole genome sequence.</title>
        <authorList>
            <person name="Bogema D.R."/>
        </authorList>
    </citation>
    <scope>NUCLEOTIDE SEQUENCE [LARGE SCALE GENOMIC DNA]</scope>
    <source>
        <strain evidence="1">ATCC PRA-425</strain>
    </source>
</reference>
<comment type="caution">
    <text evidence="1">The sequence shown here is derived from an EMBL/GenBank/DDBJ whole genome shotgun (WGS) entry which is preliminary data.</text>
</comment>
<name>A0A7J6LK70_PERCH</name>
<accession>A0A7J6LK70</accession>
<dbReference type="EMBL" id="JAAPAO010000444">
    <property type="protein sequence ID" value="KAF4659665.1"/>
    <property type="molecule type" value="Genomic_DNA"/>
</dbReference>
<evidence type="ECO:0000313" key="2">
    <source>
        <dbReference type="Proteomes" id="UP000591131"/>
    </source>
</evidence>
<gene>
    <name evidence="1" type="ORF">FOL47_007482</name>
</gene>
<dbReference type="AlphaFoldDB" id="A0A7J6LK70"/>
<evidence type="ECO:0000313" key="1">
    <source>
        <dbReference type="EMBL" id="KAF4659665.1"/>
    </source>
</evidence>